<name>A0ABS4A7I1_9BRAD</name>
<feature type="region of interest" description="Disordered" evidence="1">
    <location>
        <begin position="1"/>
        <end position="20"/>
    </location>
</feature>
<evidence type="ECO:0000313" key="4">
    <source>
        <dbReference type="Proteomes" id="UP000669317"/>
    </source>
</evidence>
<evidence type="ECO:0000259" key="2">
    <source>
        <dbReference type="Pfam" id="PF00501"/>
    </source>
</evidence>
<accession>A0ABS4A7I1</accession>
<dbReference type="Pfam" id="PF00501">
    <property type="entry name" value="AMP-binding"/>
    <property type="match status" value="1"/>
</dbReference>
<organism evidence="3 4">
    <name type="scientific">Bradyrhizobium vignae</name>
    <dbReference type="NCBI Taxonomy" id="1549949"/>
    <lineage>
        <taxon>Bacteria</taxon>
        <taxon>Pseudomonadati</taxon>
        <taxon>Pseudomonadota</taxon>
        <taxon>Alphaproteobacteria</taxon>
        <taxon>Hyphomicrobiales</taxon>
        <taxon>Nitrobacteraceae</taxon>
        <taxon>Bradyrhizobium</taxon>
    </lineage>
</organism>
<sequence length="144" mass="15853">MAGRVPMENQSGKKQSMERQPVDVVSAINRLAGSNPERVALRHGVDELTYEALRSRSDALARTLREQGARGAVVGYWGGRDLDWATAVIGILKAGSRYLPLDPSLPASRTSFMIEQSRCALLMGRDRPIRSAYSRRAAKQLLNS</sequence>
<gene>
    <name evidence="3" type="ORF">JWS04_36050</name>
</gene>
<evidence type="ECO:0000256" key="1">
    <source>
        <dbReference type="SAM" id="MobiDB-lite"/>
    </source>
</evidence>
<dbReference type="EMBL" id="JAGIKT010000130">
    <property type="protein sequence ID" value="MBP0116377.1"/>
    <property type="molecule type" value="Genomic_DNA"/>
</dbReference>
<dbReference type="InterPro" id="IPR000873">
    <property type="entry name" value="AMP-dep_synth/lig_dom"/>
</dbReference>
<evidence type="ECO:0000313" key="3">
    <source>
        <dbReference type="EMBL" id="MBP0116377.1"/>
    </source>
</evidence>
<dbReference type="Gene3D" id="3.40.50.980">
    <property type="match status" value="2"/>
</dbReference>
<reference evidence="3 4" key="1">
    <citation type="submission" date="2021-03" db="EMBL/GenBank/DDBJ databases">
        <title>Genome Sequence of Bradyrhizobium vignae strain ISRA400.</title>
        <authorList>
            <person name="Tisa L.S."/>
            <person name="Svistoonoff S."/>
            <person name="Hocher V."/>
            <person name="Fall S."/>
            <person name="Zaiya A."/>
            <person name="Naing D."/>
            <person name="Niang N."/>
            <person name="Diouf A."/>
            <person name="Dasylva M.C."/>
            <person name="Toure O."/>
            <person name="Gueye M."/>
            <person name="Gully D."/>
            <person name="Tisseyre P."/>
            <person name="Simpson S."/>
            <person name="Morris K."/>
            <person name="Thomas W.K."/>
        </authorList>
    </citation>
    <scope>NUCLEOTIDE SEQUENCE [LARGE SCALE GENOMIC DNA]</scope>
    <source>
        <strain evidence="3 4">ISRA400</strain>
    </source>
</reference>
<proteinExistence type="predicted"/>
<feature type="domain" description="AMP-dependent synthetase/ligase" evidence="2">
    <location>
        <begin position="32"/>
        <end position="126"/>
    </location>
</feature>
<dbReference type="SUPFAM" id="SSF56801">
    <property type="entry name" value="Acetyl-CoA synthetase-like"/>
    <property type="match status" value="1"/>
</dbReference>
<keyword evidence="4" id="KW-1185">Reference proteome</keyword>
<dbReference type="Proteomes" id="UP000669317">
    <property type="component" value="Unassembled WGS sequence"/>
</dbReference>
<dbReference type="PANTHER" id="PTHR45527:SF1">
    <property type="entry name" value="FATTY ACID SYNTHASE"/>
    <property type="match status" value="1"/>
</dbReference>
<dbReference type="PANTHER" id="PTHR45527">
    <property type="entry name" value="NONRIBOSOMAL PEPTIDE SYNTHETASE"/>
    <property type="match status" value="1"/>
</dbReference>
<protein>
    <submittedName>
        <fullName evidence="3">AMP-binding protein</fullName>
    </submittedName>
</protein>
<dbReference type="RefSeq" id="WP_209296679.1">
    <property type="nucleotide sequence ID" value="NZ_JAGIKT010000130.1"/>
</dbReference>
<comment type="caution">
    <text evidence="3">The sequence shown here is derived from an EMBL/GenBank/DDBJ whole genome shotgun (WGS) entry which is preliminary data.</text>
</comment>